<gene>
    <name evidence="1" type="ORF">V1525DRAFT_175100</name>
</gene>
<name>A0ACC3T9K5_LIPKO</name>
<organism evidence="1 2">
    <name type="scientific">Lipomyces kononenkoae</name>
    <name type="common">Yeast</name>
    <dbReference type="NCBI Taxonomy" id="34357"/>
    <lineage>
        <taxon>Eukaryota</taxon>
        <taxon>Fungi</taxon>
        <taxon>Dikarya</taxon>
        <taxon>Ascomycota</taxon>
        <taxon>Saccharomycotina</taxon>
        <taxon>Lipomycetes</taxon>
        <taxon>Lipomycetales</taxon>
        <taxon>Lipomycetaceae</taxon>
        <taxon>Lipomyces</taxon>
    </lineage>
</organism>
<dbReference type="EMBL" id="MU971338">
    <property type="protein sequence ID" value="KAK9240602.1"/>
    <property type="molecule type" value="Genomic_DNA"/>
</dbReference>
<accession>A0ACC3T9K5</accession>
<sequence length="978" mass="104935">MEPTQFATTSNPASTAPGGPEPEWQSPMTVDNSLVHSDGVIIDSTYGIDGLSLRVDVKTSSLEHRNDEEVFDTFFAGPQYEEDSIDDVDRNMLEQVANDNPTNRKIILSAVGKANTAVQLDNDGNIEGAKMAYIEACNLLQIVIKRTDNTEYCANLRKIYEVYCNRVSELNSASASAAWDGSASISASPMQPFAHVQSRHASLSGELAARRSSLAYGQDVGSRISKDSSVPAFRDIFRSQNVEYTGADDVLAASARLHSSTNVRGSSSSMSSASGAVSPLTTMADHGYPSTPSSPPPARLSSADILRTDLRFYDSDSFFEPPSPTISIIGQEQFEHVADVDLLQVEDMVLPVDYLQRDDNGQVIPLGKSVALFHSKTENHVKADISLSQVLQEFDLDVELAKAHFGHPPVRAIVPDTKPLVVSAIDPDNTDAASDNVFKESAASNGLGLYYDSKPVSQDLLTADQDASSVLQPAIDLQQPAGLVQIGENETMSATEPRHIRTPTVHSTASSETGSNASPSRHRRVFSTVPPTDVEVSPTTQPLRRASSVNSSRKSVFALTPTTPTTTATPKSTRVTFLRSISSPAGSVKSSSSRNVTLSLEPVATRVASSPSSSNSFTGAASPASATSFGSQVASGSQFMTSKSSVSLTHISKTGQTPQSTSTSSFATHVPLTPSVAPRQSISTVTRADTIRSQETLPPRPADPIARPFWLMRNLHTALTSPSGGPISARLRLSPQIFLGAGVKLRSLDEKIAACETMSSALLHFEDLRSIQGITDLVRVMDRIETRLQPILVPEGSDYTHGFGAFGDDFFTPTTRKAPPVAAYSSPTSETSSERSVSIASEQSSQKVSGWKKFKSWAGSGSKDSASRASSSSRAQSDAGAIPQKDSPGMDSDEMLQGPLRRYINALVVLFYRAQIIEQIPDLLSADKLPAKTKARVDLAVRRGSEFFGQVICKFVLADIRELMDRYVKKNIRAAMGA</sequence>
<comment type="caution">
    <text evidence="1">The sequence shown here is derived from an EMBL/GenBank/DDBJ whole genome shotgun (WGS) entry which is preliminary data.</text>
</comment>
<dbReference type="Proteomes" id="UP001433508">
    <property type="component" value="Unassembled WGS sequence"/>
</dbReference>
<evidence type="ECO:0000313" key="2">
    <source>
        <dbReference type="Proteomes" id="UP001433508"/>
    </source>
</evidence>
<protein>
    <submittedName>
        <fullName evidence="1">Uncharacterized protein</fullName>
    </submittedName>
</protein>
<evidence type="ECO:0000313" key="1">
    <source>
        <dbReference type="EMBL" id="KAK9240602.1"/>
    </source>
</evidence>
<proteinExistence type="predicted"/>
<keyword evidence="2" id="KW-1185">Reference proteome</keyword>
<reference evidence="2" key="1">
    <citation type="journal article" date="2024" name="Front. Bioeng. Biotechnol.">
        <title>Genome-scale model development and genomic sequencing of the oleaginous clade Lipomyces.</title>
        <authorList>
            <person name="Czajka J.J."/>
            <person name="Han Y."/>
            <person name="Kim J."/>
            <person name="Mondo S.J."/>
            <person name="Hofstad B.A."/>
            <person name="Robles A."/>
            <person name="Haridas S."/>
            <person name="Riley R."/>
            <person name="LaButti K."/>
            <person name="Pangilinan J."/>
            <person name="Andreopoulos W."/>
            <person name="Lipzen A."/>
            <person name="Yan J."/>
            <person name="Wang M."/>
            <person name="Ng V."/>
            <person name="Grigoriev I.V."/>
            <person name="Spatafora J.W."/>
            <person name="Magnuson J.K."/>
            <person name="Baker S.E."/>
            <person name="Pomraning K.R."/>
        </authorList>
    </citation>
    <scope>NUCLEOTIDE SEQUENCE [LARGE SCALE GENOMIC DNA]</scope>
    <source>
        <strain evidence="2">CBS 7786</strain>
    </source>
</reference>